<evidence type="ECO:0000256" key="5">
    <source>
        <dbReference type="ARBA" id="ARBA00022989"/>
    </source>
</evidence>
<evidence type="ECO:0000256" key="2">
    <source>
        <dbReference type="ARBA" id="ARBA00022448"/>
    </source>
</evidence>
<dbReference type="CDD" id="cd08760">
    <property type="entry name" value="Cyt_b561_FRRS1_like"/>
    <property type="match status" value="1"/>
</dbReference>
<feature type="domain" description="Cytochrome b561" evidence="8">
    <location>
        <begin position="1"/>
        <end position="185"/>
    </location>
</feature>
<feature type="transmembrane region" description="Helical" evidence="7">
    <location>
        <begin position="53"/>
        <end position="74"/>
    </location>
</feature>
<evidence type="ECO:0000256" key="1">
    <source>
        <dbReference type="ARBA" id="ARBA00004370"/>
    </source>
</evidence>
<feature type="transmembrane region" description="Helical" evidence="7">
    <location>
        <begin position="86"/>
        <end position="106"/>
    </location>
</feature>
<accession>A0A9P9A8P2</accession>
<gene>
    <name evidence="9" type="ORF">F5X68DRAFT_242711</name>
</gene>
<dbReference type="InterPro" id="IPR006593">
    <property type="entry name" value="Cyt_b561/ferric_Rdtase_TM"/>
</dbReference>
<comment type="subcellular location">
    <subcellularLocation>
        <location evidence="1">Membrane</location>
    </subcellularLocation>
</comment>
<dbReference type="SMART" id="SM00665">
    <property type="entry name" value="B561"/>
    <property type="match status" value="1"/>
</dbReference>
<feature type="transmembrane region" description="Helical" evidence="7">
    <location>
        <begin position="159"/>
        <end position="182"/>
    </location>
</feature>
<keyword evidence="5 7" id="KW-1133">Transmembrane helix</keyword>
<dbReference type="PANTHER" id="PTHR47797">
    <property type="entry name" value="DEHYDROGENASE, PUTATIVE (AFU_ORTHOLOGUE AFUA_8G05805)-RELATED"/>
    <property type="match status" value="1"/>
</dbReference>
<dbReference type="GO" id="GO:0016020">
    <property type="term" value="C:membrane"/>
    <property type="evidence" value="ECO:0007669"/>
    <property type="project" value="UniProtKB-SubCell"/>
</dbReference>
<keyword evidence="6 7" id="KW-0472">Membrane</keyword>
<name>A0A9P9A8P2_9PEZI</name>
<evidence type="ECO:0000256" key="6">
    <source>
        <dbReference type="ARBA" id="ARBA00023136"/>
    </source>
</evidence>
<keyword evidence="3 7" id="KW-0812">Transmembrane</keyword>
<evidence type="ECO:0000259" key="8">
    <source>
        <dbReference type="PROSITE" id="PS50939"/>
    </source>
</evidence>
<keyword evidence="10" id="KW-1185">Reference proteome</keyword>
<dbReference type="PANTHER" id="PTHR47797:SF1">
    <property type="entry name" value="CYTOCHROME B561 DOMAIN-CONTAINING PROTEIN-RELATED"/>
    <property type="match status" value="1"/>
</dbReference>
<evidence type="ECO:0000256" key="7">
    <source>
        <dbReference type="SAM" id="Phobius"/>
    </source>
</evidence>
<evidence type="ECO:0000256" key="3">
    <source>
        <dbReference type="ARBA" id="ARBA00022692"/>
    </source>
</evidence>
<keyword evidence="4" id="KW-0249">Electron transport</keyword>
<evidence type="ECO:0000313" key="10">
    <source>
        <dbReference type="Proteomes" id="UP000770015"/>
    </source>
</evidence>
<comment type="caution">
    <text evidence="9">The sequence shown here is derived from an EMBL/GenBank/DDBJ whole genome shotgun (WGS) entry which is preliminary data.</text>
</comment>
<dbReference type="PROSITE" id="PS50939">
    <property type="entry name" value="CYTOCHROME_B561"/>
    <property type="match status" value="1"/>
</dbReference>
<evidence type="ECO:0000313" key="9">
    <source>
        <dbReference type="EMBL" id="KAH6682106.1"/>
    </source>
</evidence>
<evidence type="ECO:0000256" key="4">
    <source>
        <dbReference type="ARBA" id="ARBA00022982"/>
    </source>
</evidence>
<dbReference type="EMBL" id="JAGSXJ010000018">
    <property type="protein sequence ID" value="KAH6682106.1"/>
    <property type="molecule type" value="Genomic_DNA"/>
</dbReference>
<reference evidence="9" key="1">
    <citation type="journal article" date="2021" name="Nat. Commun.">
        <title>Genetic determinants of endophytism in the Arabidopsis root mycobiome.</title>
        <authorList>
            <person name="Mesny F."/>
            <person name="Miyauchi S."/>
            <person name="Thiergart T."/>
            <person name="Pickel B."/>
            <person name="Atanasova L."/>
            <person name="Karlsson M."/>
            <person name="Huettel B."/>
            <person name="Barry K.W."/>
            <person name="Haridas S."/>
            <person name="Chen C."/>
            <person name="Bauer D."/>
            <person name="Andreopoulos W."/>
            <person name="Pangilinan J."/>
            <person name="LaButti K."/>
            <person name="Riley R."/>
            <person name="Lipzen A."/>
            <person name="Clum A."/>
            <person name="Drula E."/>
            <person name="Henrissat B."/>
            <person name="Kohler A."/>
            <person name="Grigoriev I.V."/>
            <person name="Martin F.M."/>
            <person name="Hacquard S."/>
        </authorList>
    </citation>
    <scope>NUCLEOTIDE SEQUENCE</scope>
    <source>
        <strain evidence="9">MPI-SDFR-AT-0117</strain>
    </source>
</reference>
<sequence length="198" mass="21597">MSSSLGRGEAVDDLPQARAIAMAHGITMALAFLVLFPAGAIFIRVLNVKQTMWIHASCQMIGWCLMLAGFATGMRLREMLGEMNHFHVIIGMAIVAGMLLMPWFGYIHHRRYLVLRRKTTWTHTHVWFGRVLIILGIANGGIGFSLASEDGVGYSRVGMIVYAAVAAVAGISLVGLAIAVSFRGKGMEEEQLSLNHRG</sequence>
<feature type="transmembrane region" description="Helical" evidence="7">
    <location>
        <begin position="20"/>
        <end position="46"/>
    </location>
</feature>
<proteinExistence type="predicted"/>
<dbReference type="OrthoDB" id="4844693at2759"/>
<dbReference type="Gene3D" id="1.20.120.1770">
    <property type="match status" value="1"/>
</dbReference>
<dbReference type="AlphaFoldDB" id="A0A9P9A8P2"/>
<keyword evidence="2" id="KW-0813">Transport</keyword>
<organism evidence="9 10">
    <name type="scientific">Plectosphaerella plurivora</name>
    <dbReference type="NCBI Taxonomy" id="936078"/>
    <lineage>
        <taxon>Eukaryota</taxon>
        <taxon>Fungi</taxon>
        <taxon>Dikarya</taxon>
        <taxon>Ascomycota</taxon>
        <taxon>Pezizomycotina</taxon>
        <taxon>Sordariomycetes</taxon>
        <taxon>Hypocreomycetidae</taxon>
        <taxon>Glomerellales</taxon>
        <taxon>Plectosphaerellaceae</taxon>
        <taxon>Plectosphaerella</taxon>
    </lineage>
</organism>
<dbReference type="Proteomes" id="UP000770015">
    <property type="component" value="Unassembled WGS sequence"/>
</dbReference>
<protein>
    <submittedName>
        <fullName evidence="9">Integral membrane protein</fullName>
    </submittedName>
</protein>
<feature type="transmembrane region" description="Helical" evidence="7">
    <location>
        <begin position="127"/>
        <end position="147"/>
    </location>
</feature>